<reference evidence="2 3" key="1">
    <citation type="submission" date="2023-10" db="EMBL/GenBank/DDBJ databases">
        <title>Genome-Wide Identification Analysis in wild type Solanum Pinnatisectum Reveals Some Genes Defensing Phytophthora Infestans.</title>
        <authorList>
            <person name="Sun C."/>
        </authorList>
    </citation>
    <scope>NUCLEOTIDE SEQUENCE [LARGE SCALE GENOMIC DNA]</scope>
    <source>
        <strain evidence="2">LQN</strain>
        <tissue evidence="2">Leaf</tissue>
    </source>
</reference>
<evidence type="ECO:0000256" key="1">
    <source>
        <dbReference type="SAM" id="MobiDB-lite"/>
    </source>
</evidence>
<evidence type="ECO:0000313" key="2">
    <source>
        <dbReference type="EMBL" id="KAK4723595.1"/>
    </source>
</evidence>
<feature type="compositionally biased region" description="Acidic residues" evidence="1">
    <location>
        <begin position="120"/>
        <end position="129"/>
    </location>
</feature>
<name>A0AAV9LD03_9SOLN</name>
<keyword evidence="3" id="KW-1185">Reference proteome</keyword>
<dbReference type="PANTHER" id="PTHR35103">
    <property type="entry name" value="OS06G0115700 PROTEIN"/>
    <property type="match status" value="1"/>
</dbReference>
<protein>
    <submittedName>
        <fullName evidence="2">Uncharacterized protein</fullName>
    </submittedName>
</protein>
<dbReference type="EMBL" id="JAWPEI010000006">
    <property type="protein sequence ID" value="KAK4723595.1"/>
    <property type="molecule type" value="Genomic_DNA"/>
</dbReference>
<feature type="compositionally biased region" description="Basic and acidic residues" evidence="1">
    <location>
        <begin position="75"/>
        <end position="87"/>
    </location>
</feature>
<dbReference type="Proteomes" id="UP001311915">
    <property type="component" value="Unassembled WGS sequence"/>
</dbReference>
<feature type="region of interest" description="Disordered" evidence="1">
    <location>
        <begin position="181"/>
        <end position="216"/>
    </location>
</feature>
<dbReference type="AlphaFoldDB" id="A0AAV9LD03"/>
<feature type="compositionally biased region" description="Low complexity" evidence="1">
    <location>
        <begin position="91"/>
        <end position="102"/>
    </location>
</feature>
<accession>A0AAV9LD03</accession>
<proteinExistence type="predicted"/>
<feature type="region of interest" description="Disordered" evidence="1">
    <location>
        <begin position="75"/>
        <end position="132"/>
    </location>
</feature>
<sequence>MVVALGPGKFYGSSLPRPRFYENPNGERVDPPVSVLDPFMSWAEEAHWSMGGLSFKRLRLQGRIEGNIKKLRAEREKIEKKSVGEKKSVKKGSLSSPVVHVSPSPPAPLNSKRKMRLVDESDDENEEMGIEGRVEKRGLARKLDVDFDRVAEKSDGVVMGRTRSGKNKEAIVEKMVKLKTKGRRLKKGLNGSEKKSVSVTPNAARTSPRLLKRGLP</sequence>
<dbReference type="PANTHER" id="PTHR35103:SF2">
    <property type="match status" value="1"/>
</dbReference>
<organism evidence="2 3">
    <name type="scientific">Solanum pinnatisectum</name>
    <name type="common">tansyleaf nightshade</name>
    <dbReference type="NCBI Taxonomy" id="50273"/>
    <lineage>
        <taxon>Eukaryota</taxon>
        <taxon>Viridiplantae</taxon>
        <taxon>Streptophyta</taxon>
        <taxon>Embryophyta</taxon>
        <taxon>Tracheophyta</taxon>
        <taxon>Spermatophyta</taxon>
        <taxon>Magnoliopsida</taxon>
        <taxon>eudicotyledons</taxon>
        <taxon>Gunneridae</taxon>
        <taxon>Pentapetalae</taxon>
        <taxon>asterids</taxon>
        <taxon>lamiids</taxon>
        <taxon>Solanales</taxon>
        <taxon>Solanaceae</taxon>
        <taxon>Solanoideae</taxon>
        <taxon>Solaneae</taxon>
        <taxon>Solanum</taxon>
    </lineage>
</organism>
<gene>
    <name evidence="2" type="ORF">R3W88_026374</name>
</gene>
<comment type="caution">
    <text evidence="2">The sequence shown here is derived from an EMBL/GenBank/DDBJ whole genome shotgun (WGS) entry which is preliminary data.</text>
</comment>
<evidence type="ECO:0000313" key="3">
    <source>
        <dbReference type="Proteomes" id="UP001311915"/>
    </source>
</evidence>